<keyword evidence="6" id="KW-1185">Reference proteome</keyword>
<feature type="binding site" evidence="4">
    <location>
        <position position="25"/>
    </location>
    <ligand>
        <name>Mg(2+)</name>
        <dbReference type="ChEBI" id="CHEBI:18420"/>
    </ligand>
</feature>
<evidence type="ECO:0000256" key="3">
    <source>
        <dbReference type="PIRSR" id="PIRSR000915-2"/>
    </source>
</evidence>
<evidence type="ECO:0000256" key="2">
    <source>
        <dbReference type="PIRSR" id="PIRSR000915-1"/>
    </source>
</evidence>
<evidence type="ECO:0000256" key="4">
    <source>
        <dbReference type="PIRSR" id="PIRSR000915-3"/>
    </source>
</evidence>
<dbReference type="NCBIfam" id="TIGR01452">
    <property type="entry name" value="PGP_euk"/>
    <property type="match status" value="1"/>
</dbReference>
<dbReference type="PANTHER" id="PTHR19288:SF46">
    <property type="entry name" value="HALOACID DEHALOGENASE-LIKE HYDROLASE DOMAIN-CONTAINING PROTEIN 2"/>
    <property type="match status" value="1"/>
</dbReference>
<feature type="active site" description="Nucleophile" evidence="2">
    <location>
        <position position="23"/>
    </location>
</feature>
<gene>
    <name evidence="5" type="ORF">AKO1_010018</name>
</gene>
<dbReference type="GO" id="GO:0005737">
    <property type="term" value="C:cytoplasm"/>
    <property type="evidence" value="ECO:0007669"/>
    <property type="project" value="TreeGrafter"/>
</dbReference>
<dbReference type="InterPro" id="IPR036412">
    <property type="entry name" value="HAD-like_sf"/>
</dbReference>
<comment type="caution">
    <text evidence="5">The sequence shown here is derived from an EMBL/GenBank/DDBJ whole genome shotgun (WGS) entry which is preliminary data.</text>
</comment>
<dbReference type="Gene3D" id="3.40.50.1000">
    <property type="entry name" value="HAD superfamily/HAD-like"/>
    <property type="match status" value="2"/>
</dbReference>
<feature type="binding site" evidence="4">
    <location>
        <position position="245"/>
    </location>
    <ligand>
        <name>Mg(2+)</name>
        <dbReference type="ChEBI" id="CHEBI:18420"/>
    </ligand>
</feature>
<keyword evidence="4" id="KW-0479">Metal-binding</keyword>
<dbReference type="EMBL" id="JAOPGA020000775">
    <property type="protein sequence ID" value="KAL0481577.1"/>
    <property type="molecule type" value="Genomic_DNA"/>
</dbReference>
<dbReference type="GO" id="GO:0046872">
    <property type="term" value="F:metal ion binding"/>
    <property type="evidence" value="ECO:0007669"/>
    <property type="project" value="UniProtKB-KW"/>
</dbReference>
<protein>
    <submittedName>
        <fullName evidence="5">Phosphoglycolate phosphatase</fullName>
    </submittedName>
</protein>
<dbReference type="InterPro" id="IPR006349">
    <property type="entry name" value="PGP_euk"/>
</dbReference>
<reference evidence="5 6" key="1">
    <citation type="submission" date="2024-03" db="EMBL/GenBank/DDBJ databases">
        <title>The Acrasis kona genome and developmental transcriptomes reveal deep origins of eukaryotic multicellular pathways.</title>
        <authorList>
            <person name="Sheikh S."/>
            <person name="Fu C.-J."/>
            <person name="Brown M.W."/>
            <person name="Baldauf S.L."/>
        </authorList>
    </citation>
    <scope>NUCLEOTIDE SEQUENCE [LARGE SCALE GENOMIC DNA]</scope>
    <source>
        <strain evidence="5 6">ATCC MYA-3509</strain>
    </source>
</reference>
<sequence length="299" mass="33337">MRKISNKEEAEQFLNEIDIFLLDCDGVLWRGDEVIPDIIDTLKLLRSRNKRIFFVTNNASKSRKSYQKKFSSLGIDCDYHEILNSSFAAAWYLQDIGFKKRVYVIGQDGITEELREVGIESYGGSEDVNKPFDYATFAKNFKAPEDVGAVVIGIDDKFNNYKLATGTHLLRTDPNILFVATNTDACLPYSGGFDFPGAGAFVTSLATASGRQPDMICGKPSQLLLNYVVNKFDLKDRSRVCMVGDRTDTDMLMGNQGNTHTLLVLTGVAKEKDLDTLTDKDQIPKTLIASFGDLYSLTK</sequence>
<dbReference type="InterPro" id="IPR023214">
    <property type="entry name" value="HAD_sf"/>
</dbReference>
<evidence type="ECO:0000313" key="5">
    <source>
        <dbReference type="EMBL" id="KAL0481577.1"/>
    </source>
</evidence>
<feature type="binding site" evidence="4">
    <location>
        <position position="23"/>
    </location>
    <ligand>
        <name>Mg(2+)</name>
        <dbReference type="ChEBI" id="CHEBI:18420"/>
    </ligand>
</feature>
<dbReference type="PIRSF" id="PIRSF000915">
    <property type="entry name" value="PGP-type_phosphatase"/>
    <property type="match status" value="1"/>
</dbReference>
<feature type="active site" description="Nucleophile" evidence="2">
    <location>
        <position position="25"/>
    </location>
</feature>
<organism evidence="5 6">
    <name type="scientific">Acrasis kona</name>
    <dbReference type="NCBI Taxonomy" id="1008807"/>
    <lineage>
        <taxon>Eukaryota</taxon>
        <taxon>Discoba</taxon>
        <taxon>Heterolobosea</taxon>
        <taxon>Tetramitia</taxon>
        <taxon>Eutetramitia</taxon>
        <taxon>Acrasidae</taxon>
        <taxon>Acrasis</taxon>
    </lineage>
</organism>
<dbReference type="Pfam" id="PF13344">
    <property type="entry name" value="Hydrolase_6"/>
    <property type="match status" value="1"/>
</dbReference>
<dbReference type="GO" id="GO:0016791">
    <property type="term" value="F:phosphatase activity"/>
    <property type="evidence" value="ECO:0007669"/>
    <property type="project" value="InterPro"/>
</dbReference>
<dbReference type="NCBIfam" id="TIGR01460">
    <property type="entry name" value="HAD-SF-IIA"/>
    <property type="match status" value="1"/>
</dbReference>
<comment type="cofactor">
    <cofactor evidence="4">
        <name>Mg(2+)</name>
        <dbReference type="ChEBI" id="CHEBI:18420"/>
    </cofactor>
    <text evidence="4">Divalent metal ions. Mg(2+) is the most effective.</text>
</comment>
<dbReference type="Proteomes" id="UP001431209">
    <property type="component" value="Unassembled WGS sequence"/>
</dbReference>
<dbReference type="SUPFAM" id="SSF56784">
    <property type="entry name" value="HAD-like"/>
    <property type="match status" value="1"/>
</dbReference>
<dbReference type="AlphaFoldDB" id="A0AAW2YVS6"/>
<name>A0AAW2YVS6_9EUKA</name>
<dbReference type="InterPro" id="IPR006357">
    <property type="entry name" value="HAD-SF_hydro_IIA"/>
</dbReference>
<keyword evidence="1" id="KW-0378">Hydrolase</keyword>
<dbReference type="Pfam" id="PF13242">
    <property type="entry name" value="Hydrolase_like"/>
    <property type="match status" value="1"/>
</dbReference>
<proteinExistence type="predicted"/>
<keyword evidence="4" id="KW-0460">Magnesium</keyword>
<accession>A0AAW2YVS6</accession>
<evidence type="ECO:0000256" key="1">
    <source>
        <dbReference type="ARBA" id="ARBA00022801"/>
    </source>
</evidence>
<feature type="binding site" evidence="3">
    <location>
        <position position="219"/>
    </location>
    <ligand>
        <name>substrate</name>
    </ligand>
</feature>
<dbReference type="PANTHER" id="PTHR19288">
    <property type="entry name" value="4-NITROPHENYLPHOSPHATASE-RELATED"/>
    <property type="match status" value="1"/>
</dbReference>
<evidence type="ECO:0000313" key="6">
    <source>
        <dbReference type="Proteomes" id="UP001431209"/>
    </source>
</evidence>